<evidence type="ECO:0000313" key="2">
    <source>
        <dbReference type="Proteomes" id="UP001595764"/>
    </source>
</evidence>
<dbReference type="Proteomes" id="UP001595764">
    <property type="component" value="Unassembled WGS sequence"/>
</dbReference>
<sequence length="66" mass="7286">MAIEVHNHGDKHTYENAAMFNVNNGHLYVYRQGSTVSPIAVFAPGEWTSAHESDSYKDESAGPSVY</sequence>
<dbReference type="RefSeq" id="WP_377869034.1">
    <property type="nucleotide sequence ID" value="NZ_JBHMAY010000011.1"/>
</dbReference>
<reference evidence="2" key="1">
    <citation type="journal article" date="2019" name="Int. J. Syst. Evol. Microbiol.">
        <title>The Global Catalogue of Microorganisms (GCM) 10K type strain sequencing project: providing services to taxonomists for standard genome sequencing and annotation.</title>
        <authorList>
            <consortium name="The Broad Institute Genomics Platform"/>
            <consortium name="The Broad Institute Genome Sequencing Center for Infectious Disease"/>
            <person name="Wu L."/>
            <person name="Ma J."/>
        </authorList>
    </citation>
    <scope>NUCLEOTIDE SEQUENCE [LARGE SCALE GENOMIC DNA]</scope>
    <source>
        <strain evidence="2">CGMCC 4.7682</strain>
    </source>
</reference>
<evidence type="ECO:0000313" key="1">
    <source>
        <dbReference type="EMBL" id="MFC3513619.1"/>
    </source>
</evidence>
<keyword evidence="2" id="KW-1185">Reference proteome</keyword>
<organism evidence="1 2">
    <name type="scientific">Amycolatopsis halotolerans</name>
    <dbReference type="NCBI Taxonomy" id="330083"/>
    <lineage>
        <taxon>Bacteria</taxon>
        <taxon>Bacillati</taxon>
        <taxon>Actinomycetota</taxon>
        <taxon>Actinomycetes</taxon>
        <taxon>Pseudonocardiales</taxon>
        <taxon>Pseudonocardiaceae</taxon>
        <taxon>Amycolatopsis</taxon>
    </lineage>
</organism>
<dbReference type="EMBL" id="JBHRWI010000030">
    <property type="protein sequence ID" value="MFC3513619.1"/>
    <property type="molecule type" value="Genomic_DNA"/>
</dbReference>
<comment type="caution">
    <text evidence="1">The sequence shown here is derived from an EMBL/GenBank/DDBJ whole genome shotgun (WGS) entry which is preliminary data.</text>
</comment>
<proteinExistence type="predicted"/>
<name>A0ABV7QMQ2_9PSEU</name>
<protein>
    <submittedName>
        <fullName evidence="1">Uncharacterized protein</fullName>
    </submittedName>
</protein>
<gene>
    <name evidence="1" type="ORF">ACFORO_25850</name>
</gene>
<accession>A0ABV7QMQ2</accession>